<evidence type="ECO:0000256" key="3">
    <source>
        <dbReference type="ARBA" id="ARBA00023004"/>
    </source>
</evidence>
<dbReference type="GO" id="GO:0046872">
    <property type="term" value="F:metal ion binding"/>
    <property type="evidence" value="ECO:0007669"/>
    <property type="project" value="UniProtKB-KW"/>
</dbReference>
<gene>
    <name evidence="6" type="ORF">POTOM_054237</name>
</gene>
<evidence type="ECO:0000256" key="1">
    <source>
        <dbReference type="ARBA" id="ARBA00022723"/>
    </source>
</evidence>
<dbReference type="EMBL" id="JAAWWB010000033">
    <property type="protein sequence ID" value="KAG6743285.1"/>
    <property type="molecule type" value="Genomic_DNA"/>
</dbReference>
<comment type="similarity">
    <text evidence="4">Belongs to the iron/ascorbate-dependent oxidoreductase family.</text>
</comment>
<keyword evidence="1 4" id="KW-0479">Metal-binding</keyword>
<sequence>MDDLQVRHQNQWIDVPSAGSSSNKYRGLNGRRYVIVYAATVLFEFVKWRQPACLGQARKVEFKYCLAMKQSIDHMTLSLESLLEGLLLFLNDSEHQSNYSLMFIEMIMENESMDLIRIPRCFVHPPENVLKSSSKSSKISHKVPIIDFEGFESCRRSEVHLAGVKRFHEQPQEAKAELYSRDPKQKVKLFYGGVVLTKESAVWRDTVAINFQDGELDPELYPEILREELSEYTKHMTKISKTLSELISEALGLRCDYLSSIECMDTQALACNYYPVCPEPDLTVGTTKHTDPSFLTILVQDNMGGLQVHRQNQWVDVPPLQGALVVNIGDFMQLEFQNLCRTLSDATLITNDKFRSVEHRVLAQEVGPRISVACFFFPGAANKFKPYGVIKELLSDDTPMIYRATHLAEFMGQYMSTGSSISVLSPFKVTRPC</sequence>
<protein>
    <recommendedName>
        <fullName evidence="5">Fe2OG dioxygenase domain-containing protein</fullName>
    </recommendedName>
</protein>
<name>A0A8X8C6V6_POPTO</name>
<dbReference type="Proteomes" id="UP000886885">
    <property type="component" value="Chromosome 17A"/>
</dbReference>
<reference evidence="6" key="1">
    <citation type="journal article" date="2020" name="bioRxiv">
        <title>Hybrid origin of Populus tomentosa Carr. identified through genome sequencing and phylogenomic analysis.</title>
        <authorList>
            <person name="An X."/>
            <person name="Gao K."/>
            <person name="Chen Z."/>
            <person name="Li J."/>
            <person name="Yang X."/>
            <person name="Yang X."/>
            <person name="Zhou J."/>
            <person name="Guo T."/>
            <person name="Zhao T."/>
            <person name="Huang S."/>
            <person name="Miao D."/>
            <person name="Khan W.U."/>
            <person name="Rao P."/>
            <person name="Ye M."/>
            <person name="Lei B."/>
            <person name="Liao W."/>
            <person name="Wang J."/>
            <person name="Ji L."/>
            <person name="Li Y."/>
            <person name="Guo B."/>
            <person name="Mustafa N.S."/>
            <person name="Li S."/>
            <person name="Yun Q."/>
            <person name="Keller S.R."/>
            <person name="Mao J."/>
            <person name="Zhang R."/>
            <person name="Strauss S.H."/>
        </authorList>
    </citation>
    <scope>NUCLEOTIDE SEQUENCE</scope>
    <source>
        <strain evidence="6">GM15</strain>
        <tissue evidence="6">Leaf</tissue>
    </source>
</reference>
<feature type="domain" description="Fe2OG dioxygenase" evidence="5">
    <location>
        <begin position="264"/>
        <end position="378"/>
    </location>
</feature>
<keyword evidence="3 4" id="KW-0408">Iron</keyword>
<accession>A0A8X8C6V6</accession>
<dbReference type="InterPro" id="IPR005123">
    <property type="entry name" value="Oxoglu/Fe-dep_dioxygenase_dom"/>
</dbReference>
<evidence type="ECO:0000256" key="2">
    <source>
        <dbReference type="ARBA" id="ARBA00023002"/>
    </source>
</evidence>
<dbReference type="PROSITE" id="PS51471">
    <property type="entry name" value="FE2OG_OXY"/>
    <property type="match status" value="1"/>
</dbReference>
<dbReference type="PANTHER" id="PTHR10209">
    <property type="entry name" value="OXIDOREDUCTASE, 2OG-FE II OXYGENASE FAMILY PROTEIN"/>
    <property type="match status" value="1"/>
</dbReference>
<dbReference type="PANTHER" id="PTHR10209:SF714">
    <property type="entry name" value="1-AMINOCYCLOPROPANE-1-CARBOXYLATE OXIDASE HOMOLOG 11-RELATED"/>
    <property type="match status" value="1"/>
</dbReference>
<keyword evidence="7" id="KW-1185">Reference proteome</keyword>
<keyword evidence="2 4" id="KW-0560">Oxidoreductase</keyword>
<evidence type="ECO:0000256" key="4">
    <source>
        <dbReference type="RuleBase" id="RU003682"/>
    </source>
</evidence>
<evidence type="ECO:0000259" key="5">
    <source>
        <dbReference type="PROSITE" id="PS51471"/>
    </source>
</evidence>
<organism evidence="6 7">
    <name type="scientific">Populus tomentosa</name>
    <name type="common">Chinese white poplar</name>
    <dbReference type="NCBI Taxonomy" id="118781"/>
    <lineage>
        <taxon>Eukaryota</taxon>
        <taxon>Viridiplantae</taxon>
        <taxon>Streptophyta</taxon>
        <taxon>Embryophyta</taxon>
        <taxon>Tracheophyta</taxon>
        <taxon>Spermatophyta</taxon>
        <taxon>Magnoliopsida</taxon>
        <taxon>eudicotyledons</taxon>
        <taxon>Gunneridae</taxon>
        <taxon>Pentapetalae</taxon>
        <taxon>rosids</taxon>
        <taxon>fabids</taxon>
        <taxon>Malpighiales</taxon>
        <taxon>Salicaceae</taxon>
        <taxon>Saliceae</taxon>
        <taxon>Populus</taxon>
    </lineage>
</organism>
<comment type="caution">
    <text evidence="6">The sequence shown here is derived from an EMBL/GenBank/DDBJ whole genome shotgun (WGS) entry which is preliminary data.</text>
</comment>
<evidence type="ECO:0000313" key="6">
    <source>
        <dbReference type="EMBL" id="KAG6743285.1"/>
    </source>
</evidence>
<dbReference type="OrthoDB" id="288590at2759"/>
<proteinExistence type="inferred from homology"/>
<evidence type="ECO:0000313" key="7">
    <source>
        <dbReference type="Proteomes" id="UP000886885"/>
    </source>
</evidence>
<dbReference type="InterPro" id="IPR044861">
    <property type="entry name" value="IPNS-like_FE2OG_OXY"/>
</dbReference>
<dbReference type="Pfam" id="PF03171">
    <property type="entry name" value="2OG-FeII_Oxy"/>
    <property type="match status" value="1"/>
</dbReference>
<dbReference type="AlphaFoldDB" id="A0A8X8C6V6"/>
<dbReference type="GO" id="GO:0051213">
    <property type="term" value="F:dioxygenase activity"/>
    <property type="evidence" value="ECO:0007669"/>
    <property type="project" value="UniProtKB-ARBA"/>
</dbReference>